<dbReference type="InterPro" id="IPR012337">
    <property type="entry name" value="RNaseH-like_sf"/>
</dbReference>
<evidence type="ECO:0000313" key="2">
    <source>
        <dbReference type="EMBL" id="RXN38427.1"/>
    </source>
</evidence>
<dbReference type="SUPFAM" id="SSF53098">
    <property type="entry name" value="Ribonuclease H-like"/>
    <property type="match status" value="1"/>
</dbReference>
<dbReference type="PROSITE" id="PS50994">
    <property type="entry name" value="INTEGRASE"/>
    <property type="match status" value="1"/>
</dbReference>
<evidence type="ECO:0000259" key="1">
    <source>
        <dbReference type="PROSITE" id="PS50994"/>
    </source>
</evidence>
<proteinExistence type="predicted"/>
<sequence>MARSVAWSRVRLLDPETANSILNSLSEFMDILETLPQPQVHQAYSAPLERGFSGRPQYSITQEQLRFLLEYNFSTKQMAEILGVSKRTVKRRLRKYNISLRDRYSNLSDSDLDNLVREVVQGNDELGAEAVRARLAGQGIVVQRCRVRQSLIRTNPIGAAQRVTTRRLHRRIYEVAGPNSLWHLDGNHKLIRWRIVIHGGIDGYSRLVVFLKASDNNRSNTVFDSFVDAIGKHGLPSRVRCDNGEVVLLFVAVTSLAPITLLLPVENVSEKGPFRPDLFGTTGEKRNESRCTTELELDTDLTLVPSFPLTMFKKTTVTSFQLEQQTMTMQSLLIQDSEVVRSARHLLSLLTSGSAAGPSHDNARSIPEFFSKGRGKRRMLSMPPSKPAKTLPVNFYLLPHQYERTPKESCLSIHNLYMLSFSDCMNIRTFHLSKSETGICIRVINFGIRTGTKMQHQILIYLLAMLMQRVRRLPTPRPLLTLNNRRLALWLITVNREIQTLQKQDP</sequence>
<dbReference type="AlphaFoldDB" id="A0A498P4S0"/>
<dbReference type="PANTHER" id="PTHR46791">
    <property type="entry name" value="EXPRESSED PROTEIN"/>
    <property type="match status" value="1"/>
</dbReference>
<protein>
    <recommendedName>
        <fullName evidence="1">Integrase catalytic domain-containing protein</fullName>
    </recommendedName>
</protein>
<dbReference type="InterPro" id="IPR036397">
    <property type="entry name" value="RNaseH_sf"/>
</dbReference>
<gene>
    <name evidence="2" type="ORF">ROHU_001117</name>
</gene>
<accession>A0A498P4S0</accession>
<dbReference type="GO" id="GO:0015074">
    <property type="term" value="P:DNA integration"/>
    <property type="evidence" value="ECO:0007669"/>
    <property type="project" value="InterPro"/>
</dbReference>
<dbReference type="Gene3D" id="1.10.10.60">
    <property type="entry name" value="Homeodomain-like"/>
    <property type="match status" value="1"/>
</dbReference>
<dbReference type="EMBL" id="QBIY01004843">
    <property type="protein sequence ID" value="RXN38427.1"/>
    <property type="molecule type" value="Genomic_DNA"/>
</dbReference>
<dbReference type="Pfam" id="PF24764">
    <property type="entry name" value="rva_4"/>
    <property type="match status" value="1"/>
</dbReference>
<name>A0A498P4S0_LABRO</name>
<dbReference type="InterPro" id="IPR001584">
    <property type="entry name" value="Integrase_cat-core"/>
</dbReference>
<dbReference type="Gene3D" id="3.30.420.10">
    <property type="entry name" value="Ribonuclease H-like superfamily/Ribonuclease H"/>
    <property type="match status" value="1"/>
</dbReference>
<dbReference type="InterPro" id="IPR058913">
    <property type="entry name" value="Integrase_dom_put"/>
</dbReference>
<dbReference type="STRING" id="84645.A0A498P4S0"/>
<comment type="caution">
    <text evidence="2">The sequence shown here is derived from an EMBL/GenBank/DDBJ whole genome shotgun (WGS) entry which is preliminary data.</text>
</comment>
<feature type="domain" description="Integrase catalytic" evidence="1">
    <location>
        <begin position="174"/>
        <end position="266"/>
    </location>
</feature>
<dbReference type="PANTHER" id="PTHR46791:SF5">
    <property type="entry name" value="CLR5 DOMAIN-CONTAINING PROTEIN-RELATED"/>
    <property type="match status" value="1"/>
</dbReference>
<evidence type="ECO:0000313" key="3">
    <source>
        <dbReference type="Proteomes" id="UP000290572"/>
    </source>
</evidence>
<organism evidence="2 3">
    <name type="scientific">Labeo rohita</name>
    <name type="common">Indian major carp</name>
    <name type="synonym">Cyprinus rohita</name>
    <dbReference type="NCBI Taxonomy" id="84645"/>
    <lineage>
        <taxon>Eukaryota</taxon>
        <taxon>Metazoa</taxon>
        <taxon>Chordata</taxon>
        <taxon>Craniata</taxon>
        <taxon>Vertebrata</taxon>
        <taxon>Euteleostomi</taxon>
        <taxon>Actinopterygii</taxon>
        <taxon>Neopterygii</taxon>
        <taxon>Teleostei</taxon>
        <taxon>Ostariophysi</taxon>
        <taxon>Cypriniformes</taxon>
        <taxon>Cyprinidae</taxon>
        <taxon>Labeoninae</taxon>
        <taxon>Labeonini</taxon>
        <taxon>Labeo</taxon>
    </lineage>
</organism>
<keyword evidence="3" id="KW-1185">Reference proteome</keyword>
<dbReference type="GO" id="GO:0003676">
    <property type="term" value="F:nucleic acid binding"/>
    <property type="evidence" value="ECO:0007669"/>
    <property type="project" value="InterPro"/>
</dbReference>
<reference evidence="2 3" key="1">
    <citation type="submission" date="2018-03" db="EMBL/GenBank/DDBJ databases">
        <title>Draft genome sequence of Rohu Carp (Labeo rohita).</title>
        <authorList>
            <person name="Das P."/>
            <person name="Kushwaha B."/>
            <person name="Joshi C.G."/>
            <person name="Kumar D."/>
            <person name="Nagpure N.S."/>
            <person name="Sahoo L."/>
            <person name="Das S.P."/>
            <person name="Bit A."/>
            <person name="Patnaik S."/>
            <person name="Meher P.K."/>
            <person name="Jayasankar P."/>
            <person name="Koringa P.G."/>
            <person name="Patel N.V."/>
            <person name="Hinsu A.T."/>
            <person name="Kumar R."/>
            <person name="Pandey M."/>
            <person name="Agarwal S."/>
            <person name="Srivastava S."/>
            <person name="Singh M."/>
            <person name="Iquebal M.A."/>
            <person name="Jaiswal S."/>
            <person name="Angadi U.B."/>
            <person name="Kumar N."/>
            <person name="Raza M."/>
            <person name="Shah T.M."/>
            <person name="Rai A."/>
            <person name="Jena J.K."/>
        </authorList>
    </citation>
    <scope>NUCLEOTIDE SEQUENCE [LARGE SCALE GENOMIC DNA]</scope>
    <source>
        <strain evidence="2">DASCIFA01</strain>
        <tissue evidence="2">Testis</tissue>
    </source>
</reference>
<dbReference type="Proteomes" id="UP000290572">
    <property type="component" value="Unassembled WGS sequence"/>
</dbReference>